<dbReference type="AlphaFoldDB" id="A0A897MTQ4"/>
<dbReference type="KEGG" id="hara:AArcS_0346"/>
<dbReference type="SUPFAM" id="SSF51735">
    <property type="entry name" value="NAD(P)-binding Rossmann-fold domains"/>
    <property type="match status" value="1"/>
</dbReference>
<dbReference type="Gene3D" id="3.40.50.720">
    <property type="entry name" value="NAD(P)-binding Rossmann-like Domain"/>
    <property type="match status" value="1"/>
</dbReference>
<dbReference type="InterPro" id="IPR026055">
    <property type="entry name" value="FAR"/>
</dbReference>
<dbReference type="CDD" id="cd05263">
    <property type="entry name" value="MupV_like_SDR_e"/>
    <property type="match status" value="1"/>
</dbReference>
<organism evidence="2 3">
    <name type="scientific">Natranaeroarchaeum sulfidigenes</name>
    <dbReference type="NCBI Taxonomy" id="2784880"/>
    <lineage>
        <taxon>Archaea</taxon>
        <taxon>Methanobacteriati</taxon>
        <taxon>Methanobacteriota</taxon>
        <taxon>Stenosarchaea group</taxon>
        <taxon>Halobacteria</taxon>
        <taxon>Halobacteriales</taxon>
        <taxon>Natronoarchaeaceae</taxon>
        <taxon>Natranaeroarchaeum</taxon>
    </lineage>
</organism>
<evidence type="ECO:0000313" key="2">
    <source>
        <dbReference type="EMBL" id="QSG01576.1"/>
    </source>
</evidence>
<dbReference type="Proteomes" id="UP000663586">
    <property type="component" value="Chromosome"/>
</dbReference>
<dbReference type="InterPro" id="IPR013120">
    <property type="entry name" value="FAR_NAD-bd"/>
</dbReference>
<sequence>MTDSRVLLTGFPGFLGSALVERLLERGDGPIACIVEPRYRDRAQRRVDELTANVDEDDSIRLFEGDITETRLGIDDPGETFEHVEELYHLAAVYDLAVDAELADQVNVQGTRHVLDVAEAIDVDQFHYVSTCYVSGRYDGVFTEEHLQEGQEFNNHYEESKYRAEVAVQERMEGGFPGTIYRPSIVVGDSETGETDKYDGPYYLLSLLLAQPKWGSLLFTVLGSENAELNVVPRDFVVDAIAEIRTQNGSVGEVYQLCDPAPLPVPAFIDTIAATAGHRTVMLPTTKPVARTVSGLLQRYGINVEPAALDYFDHPTRYACPNTRRALSGTGVEAPPFESYADRLVEFAMTDAAGQRR</sequence>
<dbReference type="InterPro" id="IPR036291">
    <property type="entry name" value="NAD(P)-bd_dom_sf"/>
</dbReference>
<dbReference type="GO" id="GO:0035336">
    <property type="term" value="P:long-chain fatty-acyl-CoA metabolic process"/>
    <property type="evidence" value="ECO:0007669"/>
    <property type="project" value="TreeGrafter"/>
</dbReference>
<reference evidence="2" key="1">
    <citation type="submission" date="2020-11" db="EMBL/GenBank/DDBJ databases">
        <title>Carbohydrate-dependent, anaerobic sulfur respiration: A novel catabolism in halophilic archaea.</title>
        <authorList>
            <person name="Sorokin D.Y."/>
            <person name="Messina E."/>
            <person name="Smedile F."/>
            <person name="La Cono V."/>
            <person name="Hallsworth J.E."/>
            <person name="Yakimov M.M."/>
        </authorList>
    </citation>
    <scope>NUCLEOTIDE SEQUENCE</scope>
    <source>
        <strain evidence="2">AArc-S</strain>
    </source>
</reference>
<dbReference type="GO" id="GO:0080019">
    <property type="term" value="F:alcohol-forming very long-chain fatty acyl-CoA reductase activity"/>
    <property type="evidence" value="ECO:0007669"/>
    <property type="project" value="InterPro"/>
</dbReference>
<dbReference type="PANTHER" id="PTHR11011:SF45">
    <property type="entry name" value="FATTY ACYL-COA REDUCTASE CG8306-RELATED"/>
    <property type="match status" value="1"/>
</dbReference>
<proteinExistence type="predicted"/>
<name>A0A897MTQ4_9EURY</name>
<dbReference type="PANTHER" id="PTHR11011">
    <property type="entry name" value="MALE STERILITY PROTEIN 2-RELATED"/>
    <property type="match status" value="1"/>
</dbReference>
<dbReference type="Pfam" id="PF07993">
    <property type="entry name" value="NAD_binding_4"/>
    <property type="match status" value="1"/>
</dbReference>
<protein>
    <submittedName>
        <fullName evidence="2">Nucleoside-diphosphate-sugar epimerase</fullName>
    </submittedName>
</protein>
<gene>
    <name evidence="2" type="primary">wcaG</name>
    <name evidence="2" type="ORF">AArcS_0346</name>
</gene>
<dbReference type="EMBL" id="CP064786">
    <property type="protein sequence ID" value="QSG01576.1"/>
    <property type="molecule type" value="Genomic_DNA"/>
</dbReference>
<keyword evidence="3" id="KW-1185">Reference proteome</keyword>
<evidence type="ECO:0000259" key="1">
    <source>
        <dbReference type="Pfam" id="PF07993"/>
    </source>
</evidence>
<feature type="domain" description="Thioester reductase (TE)" evidence="1">
    <location>
        <begin position="8"/>
        <end position="241"/>
    </location>
</feature>
<accession>A0A897MTQ4</accession>
<evidence type="ECO:0000313" key="3">
    <source>
        <dbReference type="Proteomes" id="UP000663586"/>
    </source>
</evidence>